<gene>
    <name evidence="2" type="ORF">K435DRAFT_854565</name>
</gene>
<dbReference type="AlphaFoldDB" id="A0A4S8MEY6"/>
<feature type="compositionally biased region" description="Acidic residues" evidence="1">
    <location>
        <begin position="68"/>
        <end position="79"/>
    </location>
</feature>
<evidence type="ECO:0000313" key="2">
    <source>
        <dbReference type="EMBL" id="THV00644.1"/>
    </source>
</evidence>
<evidence type="ECO:0000313" key="3">
    <source>
        <dbReference type="Proteomes" id="UP000297245"/>
    </source>
</evidence>
<organism evidence="2 3">
    <name type="scientific">Dendrothele bispora (strain CBS 962.96)</name>
    <dbReference type="NCBI Taxonomy" id="1314807"/>
    <lineage>
        <taxon>Eukaryota</taxon>
        <taxon>Fungi</taxon>
        <taxon>Dikarya</taxon>
        <taxon>Basidiomycota</taxon>
        <taxon>Agaricomycotina</taxon>
        <taxon>Agaricomycetes</taxon>
        <taxon>Agaricomycetidae</taxon>
        <taxon>Agaricales</taxon>
        <taxon>Agaricales incertae sedis</taxon>
        <taxon>Dendrothele</taxon>
    </lineage>
</organism>
<protein>
    <submittedName>
        <fullName evidence="2">Uncharacterized protein</fullName>
    </submittedName>
</protein>
<evidence type="ECO:0000256" key="1">
    <source>
        <dbReference type="SAM" id="MobiDB-lite"/>
    </source>
</evidence>
<dbReference type="OrthoDB" id="2860845at2759"/>
<accession>A0A4S8MEY6</accession>
<feature type="region of interest" description="Disordered" evidence="1">
    <location>
        <begin position="45"/>
        <end position="92"/>
    </location>
</feature>
<sequence length="417" mass="48056">MDQDAICEALVRIENDLNENNGADYPDIEGWMRKVKGSIRRIEQKFDEHRMSSDEGVGVDPADRGDEDRYEEAGEEGGEGPDGAGKEQKKDAEVKQRVLGLLESMANGRVGPKEFFGRCLTTRANQSRKEVEDNALALLLRRYSLCDRASWTIEMKRFSRKSGSMSCLSQAVQDGLRLKNREDRMVMIHEALRMRLSSGSMEDLVNHVVSLCAVIEFACDYEEVGKGVGGRRRQKGVVERLFQTDPEFAGCFFGLNDDDRVERMATMHEELKLFKKRMEPVTRARNRVLWVYRKYGFGVFLDPFWSIQDLQHNRRTTTFKDVLEKCLEEIPSDTYNADWSGLTDDQENGFHIVVWILAEYAEGFVRDFIRLVNNRPCDIIRVRDAIGDDERGCLEPAEYEMPEDWDLDDEDEGEWLL</sequence>
<dbReference type="Proteomes" id="UP000297245">
    <property type="component" value="Unassembled WGS sequence"/>
</dbReference>
<reference evidence="2 3" key="1">
    <citation type="journal article" date="2019" name="Nat. Ecol. Evol.">
        <title>Megaphylogeny resolves global patterns of mushroom evolution.</title>
        <authorList>
            <person name="Varga T."/>
            <person name="Krizsan K."/>
            <person name="Foldi C."/>
            <person name="Dima B."/>
            <person name="Sanchez-Garcia M."/>
            <person name="Sanchez-Ramirez S."/>
            <person name="Szollosi G.J."/>
            <person name="Szarkandi J.G."/>
            <person name="Papp V."/>
            <person name="Albert L."/>
            <person name="Andreopoulos W."/>
            <person name="Angelini C."/>
            <person name="Antonin V."/>
            <person name="Barry K.W."/>
            <person name="Bougher N.L."/>
            <person name="Buchanan P."/>
            <person name="Buyck B."/>
            <person name="Bense V."/>
            <person name="Catcheside P."/>
            <person name="Chovatia M."/>
            <person name="Cooper J."/>
            <person name="Damon W."/>
            <person name="Desjardin D."/>
            <person name="Finy P."/>
            <person name="Geml J."/>
            <person name="Haridas S."/>
            <person name="Hughes K."/>
            <person name="Justo A."/>
            <person name="Karasinski D."/>
            <person name="Kautmanova I."/>
            <person name="Kiss B."/>
            <person name="Kocsube S."/>
            <person name="Kotiranta H."/>
            <person name="LaButti K.M."/>
            <person name="Lechner B.E."/>
            <person name="Liimatainen K."/>
            <person name="Lipzen A."/>
            <person name="Lukacs Z."/>
            <person name="Mihaltcheva S."/>
            <person name="Morgado L.N."/>
            <person name="Niskanen T."/>
            <person name="Noordeloos M.E."/>
            <person name="Ohm R.A."/>
            <person name="Ortiz-Santana B."/>
            <person name="Ovrebo C."/>
            <person name="Racz N."/>
            <person name="Riley R."/>
            <person name="Savchenko A."/>
            <person name="Shiryaev A."/>
            <person name="Soop K."/>
            <person name="Spirin V."/>
            <person name="Szebenyi C."/>
            <person name="Tomsovsky M."/>
            <person name="Tulloss R.E."/>
            <person name="Uehling J."/>
            <person name="Grigoriev I.V."/>
            <person name="Vagvolgyi C."/>
            <person name="Papp T."/>
            <person name="Martin F.M."/>
            <person name="Miettinen O."/>
            <person name="Hibbett D.S."/>
            <person name="Nagy L.G."/>
        </authorList>
    </citation>
    <scope>NUCLEOTIDE SEQUENCE [LARGE SCALE GENOMIC DNA]</scope>
    <source>
        <strain evidence="2 3">CBS 962.96</strain>
    </source>
</reference>
<dbReference type="EMBL" id="ML179101">
    <property type="protein sequence ID" value="THV00644.1"/>
    <property type="molecule type" value="Genomic_DNA"/>
</dbReference>
<proteinExistence type="predicted"/>
<keyword evidence="3" id="KW-1185">Reference proteome</keyword>
<name>A0A4S8MEY6_DENBC</name>